<organism evidence="1 2">
    <name type="scientific">Hibiscus sabdariffa</name>
    <name type="common">roselle</name>
    <dbReference type="NCBI Taxonomy" id="183260"/>
    <lineage>
        <taxon>Eukaryota</taxon>
        <taxon>Viridiplantae</taxon>
        <taxon>Streptophyta</taxon>
        <taxon>Embryophyta</taxon>
        <taxon>Tracheophyta</taxon>
        <taxon>Spermatophyta</taxon>
        <taxon>Magnoliopsida</taxon>
        <taxon>eudicotyledons</taxon>
        <taxon>Gunneridae</taxon>
        <taxon>Pentapetalae</taxon>
        <taxon>rosids</taxon>
        <taxon>malvids</taxon>
        <taxon>Malvales</taxon>
        <taxon>Malvaceae</taxon>
        <taxon>Malvoideae</taxon>
        <taxon>Hibiscus</taxon>
    </lineage>
</organism>
<evidence type="ECO:0008006" key="3">
    <source>
        <dbReference type="Google" id="ProtNLM"/>
    </source>
</evidence>
<dbReference type="PANTHER" id="PTHR27003">
    <property type="entry name" value="OS07G0166700 PROTEIN"/>
    <property type="match status" value="1"/>
</dbReference>
<protein>
    <recommendedName>
        <fullName evidence="3">Protein kinase domain-containing protein</fullName>
    </recommendedName>
</protein>
<dbReference type="PANTHER" id="PTHR27003:SF269">
    <property type="entry name" value="RECEPTOR-LIKE PROTEIN KINASE ANXUR2"/>
    <property type="match status" value="1"/>
</dbReference>
<dbReference type="SUPFAM" id="SSF56112">
    <property type="entry name" value="Protein kinase-like (PK-like)"/>
    <property type="match status" value="1"/>
</dbReference>
<accession>A0ABR2QTU1</accession>
<evidence type="ECO:0000313" key="1">
    <source>
        <dbReference type="EMBL" id="KAK9004097.1"/>
    </source>
</evidence>
<dbReference type="InterPro" id="IPR045272">
    <property type="entry name" value="ANXUR1/2-like"/>
</dbReference>
<dbReference type="Proteomes" id="UP001396334">
    <property type="component" value="Unassembled WGS sequence"/>
</dbReference>
<dbReference type="Gene3D" id="1.10.510.10">
    <property type="entry name" value="Transferase(Phosphotransferase) domain 1"/>
    <property type="match status" value="1"/>
</dbReference>
<name>A0ABR2QTU1_9ROSI</name>
<dbReference type="InterPro" id="IPR011009">
    <property type="entry name" value="Kinase-like_dom_sf"/>
</dbReference>
<gene>
    <name evidence="1" type="ORF">V6N11_001908</name>
</gene>
<evidence type="ECO:0000313" key="2">
    <source>
        <dbReference type="Proteomes" id="UP001396334"/>
    </source>
</evidence>
<keyword evidence="2" id="KW-1185">Reference proteome</keyword>
<comment type="caution">
    <text evidence="1">The sequence shown here is derived from an EMBL/GenBank/DDBJ whole genome shotgun (WGS) entry which is preliminary data.</text>
</comment>
<sequence>MEAKTGDMRIGVARALHYLQTRAKCVLIHRNSAISVSLSISRGTVSVEVEPDVNYTFACLAPEDKCDVFSFGVVLFEVVCRRRVFDAELGMDQQLLYHLARKCIKNGAVYSIIDPYLKGKIAWECLKKFLEIAYSCVQYEVNKRPTMGEVELTLELVLELQKQEDSEFESMNLCVKKHHFHVLFL</sequence>
<reference evidence="1 2" key="1">
    <citation type="journal article" date="2024" name="G3 (Bethesda)">
        <title>Genome assembly of Hibiscus sabdariffa L. provides insights into metabolisms of medicinal natural products.</title>
        <authorList>
            <person name="Kim T."/>
        </authorList>
    </citation>
    <scope>NUCLEOTIDE SEQUENCE [LARGE SCALE GENOMIC DNA]</scope>
    <source>
        <strain evidence="1">TK-2024</strain>
        <tissue evidence="1">Old leaves</tissue>
    </source>
</reference>
<proteinExistence type="predicted"/>
<dbReference type="EMBL" id="JBBPBN010000031">
    <property type="protein sequence ID" value="KAK9004097.1"/>
    <property type="molecule type" value="Genomic_DNA"/>
</dbReference>